<evidence type="ECO:0000313" key="1">
    <source>
        <dbReference type="EMBL" id="GAD17910.1"/>
    </source>
</evidence>
<name>T1CVV4_9HELI</name>
<dbReference type="STRING" id="1325130.HFN_1469"/>
<proteinExistence type="predicted"/>
<protein>
    <submittedName>
        <fullName evidence="1">Uncharacterized protein</fullName>
    </submittedName>
</protein>
<keyword evidence="2" id="KW-1185">Reference proteome</keyword>
<dbReference type="AlphaFoldDB" id="T1CVV4"/>
<dbReference type="EMBL" id="BASD01000003">
    <property type="protein sequence ID" value="GAD17910.1"/>
    <property type="molecule type" value="Genomic_DNA"/>
</dbReference>
<organism evidence="1 2">
    <name type="scientific">Helicobacter fennelliae MRY12-0050</name>
    <dbReference type="NCBI Taxonomy" id="1325130"/>
    <lineage>
        <taxon>Bacteria</taxon>
        <taxon>Pseudomonadati</taxon>
        <taxon>Campylobacterota</taxon>
        <taxon>Epsilonproteobacteria</taxon>
        <taxon>Campylobacterales</taxon>
        <taxon>Helicobacteraceae</taxon>
        <taxon>Helicobacter</taxon>
    </lineage>
</organism>
<dbReference type="Proteomes" id="UP000018143">
    <property type="component" value="Unassembled WGS sequence"/>
</dbReference>
<reference evidence="1 2" key="1">
    <citation type="journal article" date="2013" name="Genome Announc.">
        <title>Draft Genome Sequence of Helicobacter fennelliae Strain MRY12-0050, Isolated from a Bacteremia Patient.</title>
        <authorList>
            <person name="Rimbara E."/>
            <person name="Matsui M."/>
            <person name="Mori S."/>
            <person name="Suzuki S."/>
            <person name="Suzuki M."/>
            <person name="Kim H."/>
            <person name="Sekizuka T."/>
            <person name="Kuroda M."/>
            <person name="Shibayama K."/>
        </authorList>
    </citation>
    <scope>NUCLEOTIDE SEQUENCE [LARGE SCALE GENOMIC DNA]</scope>
    <source>
        <strain evidence="1 2">MRY12-0050</strain>
    </source>
</reference>
<gene>
    <name evidence="1" type="ORF">HFN_1469</name>
</gene>
<comment type="caution">
    <text evidence="1">The sequence shown here is derived from an EMBL/GenBank/DDBJ whole genome shotgun (WGS) entry which is preliminary data.</text>
</comment>
<accession>T1CVV4</accession>
<evidence type="ECO:0000313" key="2">
    <source>
        <dbReference type="Proteomes" id="UP000018143"/>
    </source>
</evidence>
<sequence>MTNTSPQLRAKFSNFAWQSIKSTFRFYANTKRALRNSRF</sequence>